<evidence type="ECO:0008006" key="5">
    <source>
        <dbReference type="Google" id="ProtNLM"/>
    </source>
</evidence>
<evidence type="ECO:0000256" key="1">
    <source>
        <dbReference type="SAM" id="MobiDB-lite"/>
    </source>
</evidence>
<reference evidence="3 4" key="1">
    <citation type="submission" date="2024-02" db="EMBL/GenBank/DDBJ databases">
        <title>Complete genome sequence of Pelagibacterium nitratireducens ZH15.</title>
        <authorList>
            <person name="Zhao L.H."/>
        </authorList>
    </citation>
    <scope>NUCLEOTIDE SEQUENCE [LARGE SCALE GENOMIC DNA]</scope>
    <source>
        <strain evidence="3 4">ZH15</strain>
    </source>
</reference>
<dbReference type="Proteomes" id="UP001369958">
    <property type="component" value="Chromosome"/>
</dbReference>
<evidence type="ECO:0000313" key="3">
    <source>
        <dbReference type="EMBL" id="WWT34389.1"/>
    </source>
</evidence>
<gene>
    <name evidence="3" type="ORF">V6617_07955</name>
</gene>
<keyword evidence="2" id="KW-0732">Signal</keyword>
<feature type="region of interest" description="Disordered" evidence="1">
    <location>
        <begin position="30"/>
        <end position="88"/>
    </location>
</feature>
<feature type="signal peptide" evidence="2">
    <location>
        <begin position="1"/>
        <end position="21"/>
    </location>
</feature>
<feature type="chain" id="PRO_5045113155" description="Carboxypeptidase regulatory-like domain-containing protein" evidence="2">
    <location>
        <begin position="22"/>
        <end position="327"/>
    </location>
</feature>
<evidence type="ECO:0000256" key="2">
    <source>
        <dbReference type="SAM" id="SignalP"/>
    </source>
</evidence>
<dbReference type="RefSeq" id="WP_338610281.1">
    <property type="nucleotide sequence ID" value="NZ_CP146275.1"/>
</dbReference>
<sequence>MRLRSLLLLFVLAFGALPAFGQEIDETLVAPVPPPRPTEFGGTDQPADSGNGAGPDTAIDGPDTGPDRPDFSGITDPQPVTLSARLTDDGPFIPEGLVWRVFDTRTDETGELALVAKSEDATATLSLPPGEYIMHVAYGRAQASDTLFVEPGPNTHTIVFEVGGLRLSAMISGDVPIPSDLLRFDIYSNGPNGRVTVAENVAPDELIHLNAGIYAITSRFGSVNAVVRTELRVEPGQITEATLYQKAAQVALRLVSEDGGEAIADVEWTIKTPEGETIFADIGAFPTTVLAEGDYLALAKLGENVYNREFEVTAGSPREVEILTTVY</sequence>
<organism evidence="3 4">
    <name type="scientific">Pelagibacterium nitratireducens</name>
    <dbReference type="NCBI Taxonomy" id="1046114"/>
    <lineage>
        <taxon>Bacteria</taxon>
        <taxon>Pseudomonadati</taxon>
        <taxon>Pseudomonadota</taxon>
        <taxon>Alphaproteobacteria</taxon>
        <taxon>Hyphomicrobiales</taxon>
        <taxon>Devosiaceae</taxon>
        <taxon>Pelagibacterium</taxon>
    </lineage>
</organism>
<name>A0ABZ2I872_9HYPH</name>
<accession>A0ABZ2I872</accession>
<protein>
    <recommendedName>
        <fullName evidence="5">Carboxypeptidase regulatory-like domain-containing protein</fullName>
    </recommendedName>
</protein>
<keyword evidence="4" id="KW-1185">Reference proteome</keyword>
<evidence type="ECO:0000313" key="4">
    <source>
        <dbReference type="Proteomes" id="UP001369958"/>
    </source>
</evidence>
<dbReference type="EMBL" id="CP146275">
    <property type="protein sequence ID" value="WWT34389.1"/>
    <property type="molecule type" value="Genomic_DNA"/>
</dbReference>
<proteinExistence type="predicted"/>